<proteinExistence type="predicted"/>
<dbReference type="InterPro" id="IPR025540">
    <property type="entry name" value="FlK"/>
</dbReference>
<feature type="active site" evidence="1">
    <location>
        <position position="72"/>
    </location>
</feature>
<dbReference type="EMBL" id="CP053069">
    <property type="protein sequence ID" value="QJR09420.1"/>
    <property type="molecule type" value="Genomic_DNA"/>
</dbReference>
<name>A0A6M4GQ19_9PROT</name>
<evidence type="ECO:0000256" key="1">
    <source>
        <dbReference type="PIRSR" id="PIRSR014972-1"/>
    </source>
</evidence>
<dbReference type="PANTHER" id="PTHR36934:SF1">
    <property type="entry name" value="THIOESTERASE DOMAIN-CONTAINING PROTEIN"/>
    <property type="match status" value="1"/>
</dbReference>
<evidence type="ECO:0000259" key="3">
    <source>
        <dbReference type="Pfam" id="PF22636"/>
    </source>
</evidence>
<dbReference type="PANTHER" id="PTHR36934">
    <property type="entry name" value="BLR0278 PROTEIN"/>
    <property type="match status" value="1"/>
</dbReference>
<feature type="active site" evidence="1">
    <location>
        <position position="38"/>
    </location>
</feature>
<feature type="binding site" evidence="2">
    <location>
        <position position="65"/>
    </location>
    <ligand>
        <name>substrate</name>
    </ligand>
</feature>
<accession>A0A6M4GQ19</accession>
<feature type="domain" description="Fluoroacetyl-CoA-specific thioesterase-like" evidence="3">
    <location>
        <begin position="19"/>
        <end position="122"/>
    </location>
</feature>
<gene>
    <name evidence="4" type="ORF">DSM104443_00464</name>
</gene>
<reference evidence="4 5" key="1">
    <citation type="submission" date="2020-04" db="EMBL/GenBank/DDBJ databases">
        <title>Usitatibacter rugosus gen. nov., sp. nov. and Usitatibacter palustris sp. nov., novel members of Usitatibacteraceae fam. nov. within the order Nitrosomonadales isolated from soil.</title>
        <authorList>
            <person name="Huber K.J."/>
            <person name="Neumann-Schaal M."/>
            <person name="Geppert A."/>
            <person name="Luckner M."/>
            <person name="Wanner G."/>
            <person name="Overmann J."/>
        </authorList>
    </citation>
    <scope>NUCLEOTIDE SEQUENCE [LARGE SCALE GENOMIC DNA]</scope>
    <source>
        <strain evidence="4 5">0125_3</strain>
    </source>
</reference>
<dbReference type="KEGG" id="uru:DSM104443_00464"/>
<evidence type="ECO:0000256" key="2">
    <source>
        <dbReference type="PIRSR" id="PIRSR014972-2"/>
    </source>
</evidence>
<evidence type="ECO:0000313" key="4">
    <source>
        <dbReference type="EMBL" id="QJR09420.1"/>
    </source>
</evidence>
<protein>
    <recommendedName>
        <fullName evidence="3">Fluoroacetyl-CoA-specific thioesterase-like domain-containing protein</fullName>
    </recommendedName>
</protein>
<keyword evidence="5" id="KW-1185">Reference proteome</keyword>
<organism evidence="4 5">
    <name type="scientific">Usitatibacter rugosus</name>
    <dbReference type="NCBI Taxonomy" id="2732067"/>
    <lineage>
        <taxon>Bacteria</taxon>
        <taxon>Pseudomonadati</taxon>
        <taxon>Pseudomonadota</taxon>
        <taxon>Betaproteobacteria</taxon>
        <taxon>Nitrosomonadales</taxon>
        <taxon>Usitatibacteraceae</taxon>
        <taxon>Usitatibacter</taxon>
    </lineage>
</organism>
<dbReference type="AlphaFoldDB" id="A0A6M4GQ19"/>
<dbReference type="SUPFAM" id="SSF54637">
    <property type="entry name" value="Thioesterase/thiol ester dehydrase-isomerase"/>
    <property type="match status" value="1"/>
</dbReference>
<dbReference type="PIRSF" id="PIRSF014972">
    <property type="entry name" value="FlK"/>
    <property type="match status" value="1"/>
</dbReference>
<dbReference type="Pfam" id="PF22636">
    <property type="entry name" value="FlK"/>
    <property type="match status" value="1"/>
</dbReference>
<feature type="binding site" evidence="2">
    <location>
        <position position="116"/>
    </location>
    <ligand>
        <name>substrate</name>
    </ligand>
</feature>
<dbReference type="InterPro" id="IPR054485">
    <property type="entry name" value="FlK-like_dom"/>
</dbReference>
<feature type="binding site" evidence="2">
    <location>
        <position position="65"/>
    </location>
    <ligand>
        <name>CoA</name>
        <dbReference type="ChEBI" id="CHEBI:57287"/>
    </ligand>
</feature>
<feature type="active site" evidence="1">
    <location>
        <position position="46"/>
    </location>
</feature>
<dbReference type="InterPro" id="IPR029069">
    <property type="entry name" value="HotDog_dom_sf"/>
</dbReference>
<dbReference type="Proteomes" id="UP000501534">
    <property type="component" value="Chromosome"/>
</dbReference>
<dbReference type="Gene3D" id="3.10.129.10">
    <property type="entry name" value="Hotdog Thioesterase"/>
    <property type="match status" value="1"/>
</dbReference>
<dbReference type="RefSeq" id="WP_171089110.1">
    <property type="nucleotide sequence ID" value="NZ_CP053069.1"/>
</dbReference>
<sequence>MALVLDLPAGLTGTAELIVGEQHTAPRIGSGRIHVLATPVMINLIEAAALAAVEQSLPEHHQSLGTHLDVTHVAATPVGMKVRATAEVLKVEGRTIFFRVRCDDERELIGEGTHERVVVNVERFDARVQAKIKK</sequence>
<evidence type="ECO:0000313" key="5">
    <source>
        <dbReference type="Proteomes" id="UP000501534"/>
    </source>
</evidence>